<organism evidence="9 10">
    <name type="scientific">Lithospermum erythrorhizon</name>
    <name type="common">Purple gromwell</name>
    <name type="synonym">Lithospermum officinale var. erythrorhizon</name>
    <dbReference type="NCBI Taxonomy" id="34254"/>
    <lineage>
        <taxon>Eukaryota</taxon>
        <taxon>Viridiplantae</taxon>
        <taxon>Streptophyta</taxon>
        <taxon>Embryophyta</taxon>
        <taxon>Tracheophyta</taxon>
        <taxon>Spermatophyta</taxon>
        <taxon>Magnoliopsida</taxon>
        <taxon>eudicotyledons</taxon>
        <taxon>Gunneridae</taxon>
        <taxon>Pentapetalae</taxon>
        <taxon>asterids</taxon>
        <taxon>lamiids</taxon>
        <taxon>Boraginales</taxon>
        <taxon>Boraginaceae</taxon>
        <taxon>Boraginoideae</taxon>
        <taxon>Lithospermeae</taxon>
        <taxon>Lithospermum</taxon>
    </lineage>
</organism>
<comment type="catalytic activity">
    <reaction evidence="5">
        <text>a 1,2-diacyl-sn-glycero-3-phospho-(1D-myo-inositol-3,5-bisphosphate) + H2O = a 1,2-diacyl-sn-glycero-3-phospho-(1D-myo-inositol-3-phosphate) + phosphate</text>
        <dbReference type="Rhea" id="RHEA:32955"/>
        <dbReference type="ChEBI" id="CHEBI:15377"/>
        <dbReference type="ChEBI" id="CHEBI:43474"/>
        <dbReference type="ChEBI" id="CHEBI:57923"/>
        <dbReference type="ChEBI" id="CHEBI:58088"/>
    </reaction>
</comment>
<feature type="compositionally biased region" description="Polar residues" evidence="7">
    <location>
        <begin position="665"/>
        <end position="684"/>
    </location>
</feature>
<proteinExistence type="predicted"/>
<evidence type="ECO:0000313" key="10">
    <source>
        <dbReference type="Proteomes" id="UP001454036"/>
    </source>
</evidence>
<dbReference type="InterPro" id="IPR043573">
    <property type="entry name" value="Fig4-like"/>
</dbReference>
<comment type="subunit">
    <text evidence="6">Component of the PI(3,5)P2 regulatory complex at least composed of ATG18, SAC/FIG4, FAB1 and VAC14.</text>
</comment>
<evidence type="ECO:0000313" key="9">
    <source>
        <dbReference type="EMBL" id="GAA0165237.1"/>
    </source>
</evidence>
<comment type="caution">
    <text evidence="9">The sequence shown here is derived from an EMBL/GenBank/DDBJ whole genome shotgun (WGS) entry which is preliminary data.</text>
</comment>
<dbReference type="PROSITE" id="PS50275">
    <property type="entry name" value="SAC"/>
    <property type="match status" value="1"/>
</dbReference>
<comment type="subcellular location">
    <subcellularLocation>
        <location evidence="1">Vacuole membrane</location>
        <topology evidence="1">Peripheral membrane protein</topology>
    </subcellularLocation>
</comment>
<feature type="domain" description="SAC" evidence="8">
    <location>
        <begin position="178"/>
        <end position="581"/>
    </location>
</feature>
<accession>A0AAV3QT24</accession>
<dbReference type="EMBL" id="BAABME010005306">
    <property type="protein sequence ID" value="GAA0165237.1"/>
    <property type="molecule type" value="Genomic_DNA"/>
</dbReference>
<dbReference type="Proteomes" id="UP001454036">
    <property type="component" value="Unassembled WGS sequence"/>
</dbReference>
<dbReference type="PANTHER" id="PTHR45738">
    <property type="entry name" value="POLYPHOSPHOINOSITIDE PHOSPHATASE"/>
    <property type="match status" value="1"/>
</dbReference>
<keyword evidence="2" id="KW-0926">Vacuole</keyword>
<dbReference type="PANTHER" id="PTHR45738:SF3">
    <property type="entry name" value="OS03G0182400 PROTEIN"/>
    <property type="match status" value="1"/>
</dbReference>
<sequence>MAFPRAECSGPEKFELGSEVIQQELESIDEDKMVRRAYLQKFRLYETSSHFYIIGRDKSRTFWRLLKIDRLDPCELSIHEDPTIYSENECIDLLSRINEGNKFTGGLKFVTTCYGIVGFIKFLGPNYMLLITKRKKIGSICGHAIYTIAKSEMIPIPNATVRSNMDSSKTENRYKKLVCAMDLTKDFYFSYSYNIMLSLQKNISDHEARPQLYETLFVWNEFLTRGIRNELKNTLWTVALIYGFFKQVKLTVFGRGLILTLIARRSRHYAGTRYLRRGVNKKGRVANDVETEQIVCEDVSNGSFIQISSTVQIRGSIPLFWSQETSVLNIKPDIILMKNDCNYDATKLHFENLVMRYGNPIIILNLIKASEKKPRESILLAEFAHAIDTINTDLTEEKHLKFLHWDLNKYSKDKTKNVLDSLIKVASNTLEMTGFFYCHMMPFSRTEEWLSVAHFHALLKRLILHVPFENRDNADGEPVENASDRNSGKQIGEINSGHQVDITQHYKPLMFQQGVLRTNCIDCLDRTNVAQYCHGLVSLGNQLYALGFIDAPKVDLDSPLAEDLMRIYEAMGDTLALQYGGSAAHNKIFSQRRGQPKAVTQSQEFLRTLQRYYSNAYMDPEKQNAINVFLGHLQPQHDGPDFWELDSDQHKNAQRYASNLEAKSPRSTITRSLSDGNIPSGSISEQKDCCTPFIDNAQSSKTVISESKPEISTFGSSGSYPRSAPSTSHRMLFIGRTGSDNTYFHEHGNLFSCSNFLDVDWLSSSTNSCDEATFDRSALIGSSSTEQSSSTIASGMRDYGSSPACVSGSSIGKEHTTGDASFTDAQKSNVLTEYSETFKHWVDHGALLFP</sequence>
<keyword evidence="3" id="KW-0378">Hydrolase</keyword>
<keyword evidence="10" id="KW-1185">Reference proteome</keyword>
<dbReference type="InterPro" id="IPR002013">
    <property type="entry name" value="SAC_dom"/>
</dbReference>
<dbReference type="GO" id="GO:0043813">
    <property type="term" value="F:phosphatidylinositol-3,5-bisphosphate 5-phosphatase activity"/>
    <property type="evidence" value="ECO:0007669"/>
    <property type="project" value="InterPro"/>
</dbReference>
<evidence type="ECO:0000256" key="2">
    <source>
        <dbReference type="ARBA" id="ARBA00022554"/>
    </source>
</evidence>
<feature type="compositionally biased region" description="Polar residues" evidence="7">
    <location>
        <begin position="713"/>
        <end position="726"/>
    </location>
</feature>
<evidence type="ECO:0000256" key="5">
    <source>
        <dbReference type="ARBA" id="ARBA00023337"/>
    </source>
</evidence>
<feature type="region of interest" description="Disordered" evidence="7">
    <location>
        <begin position="657"/>
        <end position="686"/>
    </location>
</feature>
<keyword evidence="4" id="KW-0472">Membrane</keyword>
<evidence type="ECO:0000256" key="3">
    <source>
        <dbReference type="ARBA" id="ARBA00022801"/>
    </source>
</evidence>
<gene>
    <name evidence="9" type="ORF">LIER_20692</name>
</gene>
<evidence type="ECO:0000256" key="4">
    <source>
        <dbReference type="ARBA" id="ARBA00023136"/>
    </source>
</evidence>
<feature type="region of interest" description="Disordered" evidence="7">
    <location>
        <begin position="702"/>
        <end position="726"/>
    </location>
</feature>
<protein>
    <submittedName>
        <fullName evidence="9">Phosphatase</fullName>
    </submittedName>
</protein>
<dbReference type="AlphaFoldDB" id="A0AAV3QT24"/>
<evidence type="ECO:0000259" key="8">
    <source>
        <dbReference type="PROSITE" id="PS50275"/>
    </source>
</evidence>
<dbReference type="GO" id="GO:0046856">
    <property type="term" value="P:phosphatidylinositol dephosphorylation"/>
    <property type="evidence" value="ECO:0007669"/>
    <property type="project" value="InterPro"/>
</dbReference>
<dbReference type="GO" id="GO:0005774">
    <property type="term" value="C:vacuolar membrane"/>
    <property type="evidence" value="ECO:0007669"/>
    <property type="project" value="UniProtKB-SubCell"/>
</dbReference>
<evidence type="ECO:0000256" key="1">
    <source>
        <dbReference type="ARBA" id="ARBA00004148"/>
    </source>
</evidence>
<name>A0AAV3QT24_LITER</name>
<reference evidence="9 10" key="1">
    <citation type="submission" date="2024-01" db="EMBL/GenBank/DDBJ databases">
        <title>The complete chloroplast genome sequence of Lithospermum erythrorhizon: insights into the phylogenetic relationship among Boraginaceae species and the maternal lineages of purple gromwells.</title>
        <authorList>
            <person name="Okada T."/>
            <person name="Watanabe K."/>
        </authorList>
    </citation>
    <scope>NUCLEOTIDE SEQUENCE [LARGE SCALE GENOMIC DNA]</scope>
</reference>
<dbReference type="Pfam" id="PF02383">
    <property type="entry name" value="Syja_N"/>
    <property type="match status" value="1"/>
</dbReference>
<evidence type="ECO:0000256" key="7">
    <source>
        <dbReference type="SAM" id="MobiDB-lite"/>
    </source>
</evidence>
<evidence type="ECO:0000256" key="6">
    <source>
        <dbReference type="ARBA" id="ARBA00023464"/>
    </source>
</evidence>